<dbReference type="Proteomes" id="UP000623608">
    <property type="component" value="Unassembled WGS sequence"/>
</dbReference>
<evidence type="ECO:0000313" key="2">
    <source>
        <dbReference type="Proteomes" id="UP000623608"/>
    </source>
</evidence>
<dbReference type="EMBL" id="BOMY01000022">
    <property type="protein sequence ID" value="GIF20359.1"/>
    <property type="molecule type" value="Genomic_DNA"/>
</dbReference>
<proteinExistence type="predicted"/>
<reference evidence="1" key="1">
    <citation type="submission" date="2021-01" db="EMBL/GenBank/DDBJ databases">
        <title>Whole genome shotgun sequence of Actinoplanes tereljensis NBRC 105297.</title>
        <authorList>
            <person name="Komaki H."/>
            <person name="Tamura T."/>
        </authorList>
    </citation>
    <scope>NUCLEOTIDE SEQUENCE</scope>
    <source>
        <strain evidence="1">NBRC 105297</strain>
    </source>
</reference>
<name>A0A919TSL3_9ACTN</name>
<protein>
    <submittedName>
        <fullName evidence="1">Uncharacterized protein</fullName>
    </submittedName>
</protein>
<accession>A0A919TSL3</accession>
<sequence length="42" mass="4267">MVGFAGRFGWASAAGAANRLKAATATVATASFDLYLRITSSS</sequence>
<gene>
    <name evidence="1" type="ORF">Ate02nite_30890</name>
</gene>
<dbReference type="AlphaFoldDB" id="A0A919TSL3"/>
<comment type="caution">
    <text evidence="1">The sequence shown here is derived from an EMBL/GenBank/DDBJ whole genome shotgun (WGS) entry which is preliminary data.</text>
</comment>
<evidence type="ECO:0000313" key="1">
    <source>
        <dbReference type="EMBL" id="GIF20359.1"/>
    </source>
</evidence>
<keyword evidence="2" id="KW-1185">Reference proteome</keyword>
<organism evidence="1 2">
    <name type="scientific">Paractinoplanes tereljensis</name>
    <dbReference type="NCBI Taxonomy" id="571912"/>
    <lineage>
        <taxon>Bacteria</taxon>
        <taxon>Bacillati</taxon>
        <taxon>Actinomycetota</taxon>
        <taxon>Actinomycetes</taxon>
        <taxon>Micromonosporales</taxon>
        <taxon>Micromonosporaceae</taxon>
        <taxon>Paractinoplanes</taxon>
    </lineage>
</organism>